<feature type="transmembrane region" description="Helical" evidence="1">
    <location>
        <begin position="25"/>
        <end position="45"/>
    </location>
</feature>
<sequence>MFALLLQSAEDVTREIARLQHGYEFLSYGLIVAWLILVVYVLMMVSREKKLKREIAGLRAMLEERPKV</sequence>
<evidence type="ECO:0000256" key="1">
    <source>
        <dbReference type="SAM" id="Phobius"/>
    </source>
</evidence>
<dbReference type="AlphaFoldDB" id="Q01YR4"/>
<dbReference type="HOGENOM" id="CLU_2791760_0_0_0"/>
<dbReference type="KEGG" id="sus:Acid_4239"/>
<keyword evidence="1" id="KW-0812">Transmembrane</keyword>
<reference evidence="2" key="1">
    <citation type="submission" date="2006-10" db="EMBL/GenBank/DDBJ databases">
        <title>Complete sequence of Solibacter usitatus Ellin6076.</title>
        <authorList>
            <consortium name="US DOE Joint Genome Institute"/>
            <person name="Copeland A."/>
            <person name="Lucas S."/>
            <person name="Lapidus A."/>
            <person name="Barry K."/>
            <person name="Detter J.C."/>
            <person name="Glavina del Rio T."/>
            <person name="Hammon N."/>
            <person name="Israni S."/>
            <person name="Dalin E."/>
            <person name="Tice H."/>
            <person name="Pitluck S."/>
            <person name="Thompson L.S."/>
            <person name="Brettin T."/>
            <person name="Bruce D."/>
            <person name="Han C."/>
            <person name="Tapia R."/>
            <person name="Gilna P."/>
            <person name="Schmutz J."/>
            <person name="Larimer F."/>
            <person name="Land M."/>
            <person name="Hauser L."/>
            <person name="Kyrpides N."/>
            <person name="Mikhailova N."/>
            <person name="Janssen P.H."/>
            <person name="Kuske C.R."/>
            <person name="Richardson P."/>
        </authorList>
    </citation>
    <scope>NUCLEOTIDE SEQUENCE</scope>
    <source>
        <strain evidence="2">Ellin6076</strain>
    </source>
</reference>
<evidence type="ECO:0000313" key="2">
    <source>
        <dbReference type="EMBL" id="ABJ85201.1"/>
    </source>
</evidence>
<protein>
    <recommendedName>
        <fullName evidence="3">CcmD family protein</fullName>
    </recommendedName>
</protein>
<gene>
    <name evidence="2" type="ordered locus">Acid_4239</name>
</gene>
<proteinExistence type="predicted"/>
<organism evidence="2">
    <name type="scientific">Solibacter usitatus (strain Ellin6076)</name>
    <dbReference type="NCBI Taxonomy" id="234267"/>
    <lineage>
        <taxon>Bacteria</taxon>
        <taxon>Pseudomonadati</taxon>
        <taxon>Acidobacteriota</taxon>
        <taxon>Terriglobia</taxon>
        <taxon>Bryobacterales</taxon>
        <taxon>Solibacteraceae</taxon>
        <taxon>Candidatus Solibacter</taxon>
    </lineage>
</organism>
<dbReference type="InParanoid" id="Q01YR4"/>
<name>Q01YR4_SOLUE</name>
<evidence type="ECO:0008006" key="3">
    <source>
        <dbReference type="Google" id="ProtNLM"/>
    </source>
</evidence>
<dbReference type="OrthoDB" id="9912280at2"/>
<dbReference type="EMBL" id="CP000473">
    <property type="protein sequence ID" value="ABJ85201.1"/>
    <property type="molecule type" value="Genomic_DNA"/>
</dbReference>
<accession>Q01YR4</accession>
<keyword evidence="1" id="KW-0472">Membrane</keyword>
<keyword evidence="1" id="KW-1133">Transmembrane helix</keyword>
<dbReference type="STRING" id="234267.Acid_4239"/>